<dbReference type="SUPFAM" id="SSF53098">
    <property type="entry name" value="Ribonuclease H-like"/>
    <property type="match status" value="1"/>
</dbReference>
<protein>
    <recommendedName>
        <fullName evidence="1">Integrase catalytic domain-containing protein</fullName>
    </recommendedName>
</protein>
<feature type="domain" description="Integrase catalytic" evidence="1">
    <location>
        <begin position="2"/>
        <end position="53"/>
    </location>
</feature>
<organism evidence="2 3">
    <name type="scientific">Catenulispora yoronensis</name>
    <dbReference type="NCBI Taxonomy" id="450799"/>
    <lineage>
        <taxon>Bacteria</taxon>
        <taxon>Bacillati</taxon>
        <taxon>Actinomycetota</taxon>
        <taxon>Actinomycetes</taxon>
        <taxon>Catenulisporales</taxon>
        <taxon>Catenulisporaceae</taxon>
        <taxon>Catenulispora</taxon>
    </lineage>
</organism>
<dbReference type="EMBL" id="BAAAQN010000007">
    <property type="protein sequence ID" value="GAA2021130.1"/>
    <property type="molecule type" value="Genomic_DNA"/>
</dbReference>
<evidence type="ECO:0000313" key="2">
    <source>
        <dbReference type="EMBL" id="GAA2021130.1"/>
    </source>
</evidence>
<proteinExistence type="predicted"/>
<dbReference type="Proteomes" id="UP001500751">
    <property type="component" value="Unassembled WGS sequence"/>
</dbReference>
<comment type="caution">
    <text evidence="2">The sequence shown here is derived from an EMBL/GenBank/DDBJ whole genome shotgun (WGS) entry which is preliminary data.</text>
</comment>
<name>A0ABP5FCC7_9ACTN</name>
<dbReference type="InterPro" id="IPR001584">
    <property type="entry name" value="Integrase_cat-core"/>
</dbReference>
<evidence type="ECO:0000313" key="3">
    <source>
        <dbReference type="Proteomes" id="UP001500751"/>
    </source>
</evidence>
<dbReference type="InterPro" id="IPR012337">
    <property type="entry name" value="RNaseH-like_sf"/>
</dbReference>
<dbReference type="Pfam" id="PF13683">
    <property type="entry name" value="rve_3"/>
    <property type="match status" value="1"/>
</dbReference>
<reference evidence="3" key="1">
    <citation type="journal article" date="2019" name="Int. J. Syst. Evol. Microbiol.">
        <title>The Global Catalogue of Microorganisms (GCM) 10K type strain sequencing project: providing services to taxonomists for standard genome sequencing and annotation.</title>
        <authorList>
            <consortium name="The Broad Institute Genomics Platform"/>
            <consortium name="The Broad Institute Genome Sequencing Center for Infectious Disease"/>
            <person name="Wu L."/>
            <person name="Ma J."/>
        </authorList>
    </citation>
    <scope>NUCLEOTIDE SEQUENCE [LARGE SCALE GENOMIC DNA]</scope>
    <source>
        <strain evidence="3">JCM 16014</strain>
    </source>
</reference>
<dbReference type="RefSeq" id="WP_425559124.1">
    <property type="nucleotide sequence ID" value="NZ_BAAAQN010000007.1"/>
</dbReference>
<evidence type="ECO:0000259" key="1">
    <source>
        <dbReference type="Pfam" id="PF13683"/>
    </source>
</evidence>
<sequence length="89" mass="10322">MNAVMERWVGTCRGELLGRMLIWNQAQLLRALREFETHHNLHRPHRSLGQSAPLEPAPEPITSSAEIVELNMRRRDRLGSILHEYERAA</sequence>
<keyword evidence="3" id="KW-1185">Reference proteome</keyword>
<accession>A0ABP5FCC7</accession>
<gene>
    <name evidence="2" type="ORF">GCM10009839_17510</name>
</gene>